<evidence type="ECO:0000256" key="3">
    <source>
        <dbReference type="ARBA" id="ARBA00022692"/>
    </source>
</evidence>
<evidence type="ECO:0000256" key="6">
    <source>
        <dbReference type="SAM" id="Phobius"/>
    </source>
</evidence>
<evidence type="ECO:0000256" key="4">
    <source>
        <dbReference type="ARBA" id="ARBA00022989"/>
    </source>
</evidence>
<evidence type="ECO:0000256" key="1">
    <source>
        <dbReference type="ARBA" id="ARBA00004651"/>
    </source>
</evidence>
<keyword evidence="2" id="KW-1003">Cell membrane</keyword>
<dbReference type="PANTHER" id="PTHR35007">
    <property type="entry name" value="INTEGRAL MEMBRANE PROTEIN-RELATED"/>
    <property type="match status" value="1"/>
</dbReference>
<feature type="domain" description="Type II secretion system protein GspF" evidence="7">
    <location>
        <begin position="162"/>
        <end position="290"/>
    </location>
</feature>
<feature type="transmembrane region" description="Helical" evidence="6">
    <location>
        <begin position="274"/>
        <end position="298"/>
    </location>
</feature>
<accession>A0A8J7J871</accession>
<dbReference type="GO" id="GO:0005886">
    <property type="term" value="C:plasma membrane"/>
    <property type="evidence" value="ECO:0007669"/>
    <property type="project" value="UniProtKB-SubCell"/>
</dbReference>
<keyword evidence="3 6" id="KW-0812">Transmembrane</keyword>
<keyword evidence="9" id="KW-1185">Reference proteome</keyword>
<keyword evidence="5 6" id="KW-0472">Membrane</keyword>
<evidence type="ECO:0000256" key="2">
    <source>
        <dbReference type="ARBA" id="ARBA00022475"/>
    </source>
</evidence>
<proteinExistence type="predicted"/>
<dbReference type="Proteomes" id="UP000636888">
    <property type="component" value="Unassembled WGS sequence"/>
</dbReference>
<evidence type="ECO:0000259" key="7">
    <source>
        <dbReference type="Pfam" id="PF00482"/>
    </source>
</evidence>
<dbReference type="RefSeq" id="WP_199384616.1">
    <property type="nucleotide sequence ID" value="NZ_JAEMHM010000010.1"/>
</dbReference>
<dbReference type="InterPro" id="IPR018076">
    <property type="entry name" value="T2SS_GspF_dom"/>
</dbReference>
<feature type="transmembrane region" description="Helical" evidence="6">
    <location>
        <begin position="124"/>
        <end position="144"/>
    </location>
</feature>
<dbReference type="EMBL" id="JAEMHM010000010">
    <property type="protein sequence ID" value="MBJ6725726.1"/>
    <property type="molecule type" value="Genomic_DNA"/>
</dbReference>
<organism evidence="8 9">
    <name type="scientific">Geomesophilobacter sediminis</name>
    <dbReference type="NCBI Taxonomy" id="2798584"/>
    <lineage>
        <taxon>Bacteria</taxon>
        <taxon>Pseudomonadati</taxon>
        <taxon>Thermodesulfobacteriota</taxon>
        <taxon>Desulfuromonadia</taxon>
        <taxon>Geobacterales</taxon>
        <taxon>Geobacteraceae</taxon>
        <taxon>Geomesophilobacter</taxon>
    </lineage>
</organism>
<reference evidence="8" key="1">
    <citation type="submission" date="2020-12" db="EMBL/GenBank/DDBJ databases">
        <title>Geomonas sp. Red875, isolated from river sediment.</title>
        <authorList>
            <person name="Xu Z."/>
            <person name="Zhang Z."/>
            <person name="Masuda Y."/>
            <person name="Itoh H."/>
            <person name="Senoo K."/>
        </authorList>
    </citation>
    <scope>NUCLEOTIDE SEQUENCE</scope>
    <source>
        <strain evidence="8">Red875</strain>
    </source>
</reference>
<sequence>MLTLICCATFLSIAVLAGTGAYRYLGRHATLNRRVAGLMPEEKETPALVATQNIWQLYLAEMGERLRVKPSDLRSYRGMMMAAGFRPQAVYIFLGMKLLLAMVLPGIYLLLFVLPQGRPLGSDAVTIATGCAIGGFLLPTFWIGRRGKARKEEIFHTLPDVLDLLTVCVEAGLGLDAALLRTADSFYQAKNPLCKEIILTILEIRAGKPRPEALKGLAERTMVDDVRSLVTMLIQTEKFGTSLGKTLRTFSDSLRLRRKQFAEERASKTAVKMLFPLTFCIFPALLIVMLTPAVFQIAKIFKP</sequence>
<evidence type="ECO:0000256" key="5">
    <source>
        <dbReference type="ARBA" id="ARBA00023136"/>
    </source>
</evidence>
<protein>
    <submittedName>
        <fullName evidence="8">Type II secretion system F family protein</fullName>
    </submittedName>
</protein>
<keyword evidence="4 6" id="KW-1133">Transmembrane helix</keyword>
<gene>
    <name evidence="8" type="ORF">JFN93_13480</name>
</gene>
<dbReference type="PANTHER" id="PTHR35007:SF2">
    <property type="entry name" value="PILUS ASSEMBLE PROTEIN"/>
    <property type="match status" value="1"/>
</dbReference>
<evidence type="ECO:0000313" key="8">
    <source>
        <dbReference type="EMBL" id="MBJ6725726.1"/>
    </source>
</evidence>
<comment type="caution">
    <text evidence="8">The sequence shown here is derived from an EMBL/GenBank/DDBJ whole genome shotgun (WGS) entry which is preliminary data.</text>
</comment>
<name>A0A8J7J871_9BACT</name>
<dbReference type="Pfam" id="PF00482">
    <property type="entry name" value="T2SSF"/>
    <property type="match status" value="1"/>
</dbReference>
<dbReference type="AlphaFoldDB" id="A0A8J7J871"/>
<feature type="transmembrane region" description="Helical" evidence="6">
    <location>
        <begin position="89"/>
        <end position="112"/>
    </location>
</feature>
<evidence type="ECO:0000313" key="9">
    <source>
        <dbReference type="Proteomes" id="UP000636888"/>
    </source>
</evidence>
<comment type="subcellular location">
    <subcellularLocation>
        <location evidence="1">Cell membrane</location>
        <topology evidence="1">Multi-pass membrane protein</topology>
    </subcellularLocation>
</comment>